<dbReference type="GO" id="GO:0016757">
    <property type="term" value="F:glycosyltransferase activity"/>
    <property type="evidence" value="ECO:0007669"/>
    <property type="project" value="InterPro"/>
</dbReference>
<dbReference type="RefSeq" id="WP_208632687.1">
    <property type="nucleotide sequence ID" value="NZ_CP059319.1"/>
</dbReference>
<dbReference type="Pfam" id="PF13439">
    <property type="entry name" value="Glyco_transf_4"/>
    <property type="match status" value="1"/>
</dbReference>
<reference evidence="3" key="2">
    <citation type="submission" date="2021-04" db="EMBL/GenBank/DDBJ databases">
        <title>Isolation and genomic analysis of the ibuprofen-degrading bacterium Sphingomonas strain MPO218.</title>
        <authorList>
            <person name="Aulestia M."/>
            <person name="Flores A."/>
            <person name="Mangas E.L."/>
            <person name="Perez-Pulido A.J."/>
            <person name="Santero E."/>
            <person name="Camacho E.M."/>
        </authorList>
    </citation>
    <scope>NUCLEOTIDE SEQUENCE</scope>
    <source>
        <strain evidence="3">MPO218</strain>
    </source>
</reference>
<accession>A0A975D2D8</accession>
<reference evidence="3" key="1">
    <citation type="submission" date="2020-07" db="EMBL/GenBank/DDBJ databases">
        <authorList>
            <person name="Camacho E."/>
        </authorList>
    </citation>
    <scope>NUCLEOTIDE SEQUENCE</scope>
    <source>
        <strain evidence="3">MPO218</strain>
    </source>
</reference>
<feature type="domain" description="Glycosyl transferase family 1" evidence="1">
    <location>
        <begin position="211"/>
        <end position="349"/>
    </location>
</feature>
<evidence type="ECO:0000313" key="3">
    <source>
        <dbReference type="EMBL" id="QTH21394.1"/>
    </source>
</evidence>
<dbReference type="Pfam" id="PF00534">
    <property type="entry name" value="Glycos_transf_1"/>
    <property type="match status" value="1"/>
</dbReference>
<dbReference type="Proteomes" id="UP000664914">
    <property type="component" value="Chromosome"/>
</dbReference>
<dbReference type="InterPro" id="IPR001296">
    <property type="entry name" value="Glyco_trans_1"/>
</dbReference>
<evidence type="ECO:0000259" key="2">
    <source>
        <dbReference type="Pfam" id="PF13439"/>
    </source>
</evidence>
<dbReference type="InterPro" id="IPR028098">
    <property type="entry name" value="Glyco_trans_4-like_N"/>
</dbReference>
<dbReference type="AlphaFoldDB" id="A0A975D2D8"/>
<evidence type="ECO:0000259" key="1">
    <source>
        <dbReference type="Pfam" id="PF00534"/>
    </source>
</evidence>
<gene>
    <name evidence="3" type="ORF">HRJ34_24250</name>
</gene>
<sequence length="391" mass="41783">MKIVDVSAFYAPEGGGVKTYVEQKIRAFAARGHDLVIVAPSDRDAIEPRGPGCRIVHLASPAMPLDRRYRYFAEAGPVHAVLDAERPDFVEASSPWRTASIVAGWQGAAPRALVMHADPLAAYAYRWFGPIAERATIDRHFQWFWNHLRRNARRFDRVICANHGLAARLSAGGVAHVATVPLGIDAGIFSPAHRDEALRADLLARCGLGPDARLLLGIGRHSPEKRWPMVIDACQRAGLKRPIGLVLVGGGRDSARIRRHIGGNPHVHLLAPVRDRALLARVMASADALIHGCEAETYGLAAAEAAASGLPLIVPAEGGAADLVLPGQGEQYRPASSRSAAAAIDRLLARDFGGLHAATRGAAGRIATIDDHFDRLIADYAGLSPAARIVA</sequence>
<name>A0A975D2D8_9SPHN</name>
<proteinExistence type="predicted"/>
<organism evidence="3 4">
    <name type="scientific">Rhizorhabdus wittichii</name>
    <dbReference type="NCBI Taxonomy" id="160791"/>
    <lineage>
        <taxon>Bacteria</taxon>
        <taxon>Pseudomonadati</taxon>
        <taxon>Pseudomonadota</taxon>
        <taxon>Alphaproteobacteria</taxon>
        <taxon>Sphingomonadales</taxon>
        <taxon>Sphingomonadaceae</taxon>
        <taxon>Rhizorhabdus</taxon>
    </lineage>
</organism>
<protein>
    <submittedName>
        <fullName evidence="3">Glycosyltransferase</fullName>
    </submittedName>
</protein>
<evidence type="ECO:0000313" key="4">
    <source>
        <dbReference type="Proteomes" id="UP000664914"/>
    </source>
</evidence>
<dbReference type="PANTHER" id="PTHR45947:SF3">
    <property type="entry name" value="SULFOQUINOVOSYL TRANSFERASE SQD2"/>
    <property type="match status" value="1"/>
</dbReference>
<dbReference type="InterPro" id="IPR050194">
    <property type="entry name" value="Glycosyltransferase_grp1"/>
</dbReference>
<dbReference type="EMBL" id="CP059319">
    <property type="protein sequence ID" value="QTH21394.1"/>
    <property type="molecule type" value="Genomic_DNA"/>
</dbReference>
<dbReference type="PANTHER" id="PTHR45947">
    <property type="entry name" value="SULFOQUINOVOSYL TRANSFERASE SQD2"/>
    <property type="match status" value="1"/>
</dbReference>
<dbReference type="SUPFAM" id="SSF53756">
    <property type="entry name" value="UDP-Glycosyltransferase/glycogen phosphorylase"/>
    <property type="match status" value="1"/>
</dbReference>
<dbReference type="Gene3D" id="3.40.50.2000">
    <property type="entry name" value="Glycogen Phosphorylase B"/>
    <property type="match status" value="2"/>
</dbReference>
<feature type="domain" description="Glycosyltransferase subfamily 4-like N-terminal" evidence="2">
    <location>
        <begin position="15"/>
        <end position="186"/>
    </location>
</feature>